<feature type="domain" description="Bacterial sugar transferase" evidence="3">
    <location>
        <begin position="3"/>
        <end position="177"/>
    </location>
</feature>
<dbReference type="PANTHER" id="PTHR30576:SF8">
    <property type="entry name" value="UNDECAPRENYL-PHOSPHATE GALACTOSE PHOSPHOTRANSFERASE"/>
    <property type="match status" value="1"/>
</dbReference>
<evidence type="ECO:0000256" key="1">
    <source>
        <dbReference type="ARBA" id="ARBA00006464"/>
    </source>
</evidence>
<dbReference type="PANTHER" id="PTHR30576">
    <property type="entry name" value="COLANIC BIOSYNTHESIS UDP-GLUCOSE LIPID CARRIER TRANSFERASE"/>
    <property type="match status" value="1"/>
</dbReference>
<dbReference type="InterPro" id="IPR003362">
    <property type="entry name" value="Bact_transf"/>
</dbReference>
<gene>
    <name evidence="4" type="primary">capM</name>
    <name evidence="4" type="ORF">JMUB590_0312</name>
</gene>
<keyword evidence="5" id="KW-1185">Reference proteome</keyword>
<feature type="transmembrane region" description="Helical" evidence="2">
    <location>
        <begin position="12"/>
        <end position="30"/>
    </location>
</feature>
<evidence type="ECO:0000313" key="4">
    <source>
        <dbReference type="EMBL" id="BBD91422.1"/>
    </source>
</evidence>
<comment type="similarity">
    <text evidence="1">Belongs to the bacterial sugar transferase family.</text>
</comment>
<proteinExistence type="inferred from homology"/>
<keyword evidence="2" id="KW-0812">Transmembrane</keyword>
<organism evidence="4 5">
    <name type="scientific">Staphylococcus caprae</name>
    <dbReference type="NCBI Taxonomy" id="29380"/>
    <lineage>
        <taxon>Bacteria</taxon>
        <taxon>Bacillati</taxon>
        <taxon>Bacillota</taxon>
        <taxon>Bacilli</taxon>
        <taxon>Bacillales</taxon>
        <taxon>Staphylococcaceae</taxon>
        <taxon>Staphylococcus</taxon>
    </lineage>
</organism>
<dbReference type="Pfam" id="PF02397">
    <property type="entry name" value="Bac_transf"/>
    <property type="match status" value="1"/>
</dbReference>
<accession>A0ABM7FU52</accession>
<reference evidence="4 5" key="1">
    <citation type="submission" date="2018-05" db="EMBL/GenBank/DDBJ databases">
        <title>Complete genome sequencing of three human clinical isolates of Staphylococcus caprae reveals virulence factors similar to those of S. epidermidis and S. capitis.</title>
        <authorList>
            <person name="Watanabe S."/>
            <person name="Cui L."/>
        </authorList>
    </citation>
    <scope>NUCLEOTIDE SEQUENCE [LARGE SCALE GENOMIC DNA]</scope>
    <source>
        <strain evidence="4 5">JMUB590</strain>
    </source>
</reference>
<dbReference type="RefSeq" id="WP_002444560.1">
    <property type="nucleotide sequence ID" value="NZ_AP018585.1"/>
</dbReference>
<evidence type="ECO:0000256" key="2">
    <source>
        <dbReference type="SAM" id="Phobius"/>
    </source>
</evidence>
<evidence type="ECO:0000259" key="3">
    <source>
        <dbReference type="Pfam" id="PF02397"/>
    </source>
</evidence>
<sequence length="198" mass="22528">MLKRAFDVAVSSSGLILSSPIILGASILIAKKLGKPVLFKQTRPGQYGKPFQIYKFRTMTDAKDENGELLPDEQRMTPVGRFIRNSSIDELPQLINVLKGDISLVGPRPLLMEYLPLYNQEQKKRHNVKPGITGWAQINGRNAISWDAKFKLDVWYVENQSFKLDMYIIYKTIVNTLQKKDINAPNHVTAEKFKGNHV</sequence>
<dbReference type="GeneID" id="58050088"/>
<keyword evidence="2" id="KW-0472">Membrane</keyword>
<dbReference type="EMBL" id="AP018586">
    <property type="protein sequence ID" value="BBD91422.1"/>
    <property type="molecule type" value="Genomic_DNA"/>
</dbReference>
<dbReference type="Proteomes" id="UP000274772">
    <property type="component" value="Chromosome"/>
</dbReference>
<protein>
    <submittedName>
        <fullName evidence="4">Capsular polysaccharide synthesis enzyme Cap5M</fullName>
    </submittedName>
</protein>
<evidence type="ECO:0000313" key="5">
    <source>
        <dbReference type="Proteomes" id="UP000274772"/>
    </source>
</evidence>
<keyword evidence="2" id="KW-1133">Transmembrane helix</keyword>
<name>A0ABM7FU52_9STAP</name>